<organism evidence="5 6">
    <name type="scientific">Natrarchaeobius halalkaliphilus</name>
    <dbReference type="NCBI Taxonomy" id="1679091"/>
    <lineage>
        <taxon>Archaea</taxon>
        <taxon>Methanobacteriati</taxon>
        <taxon>Methanobacteriota</taxon>
        <taxon>Stenosarchaea group</taxon>
        <taxon>Halobacteria</taxon>
        <taxon>Halobacteriales</taxon>
        <taxon>Natrialbaceae</taxon>
        <taxon>Natrarchaeobius</taxon>
    </lineage>
</organism>
<dbReference type="PROSITE" id="PS00600">
    <property type="entry name" value="AA_TRANSFER_CLASS_3"/>
    <property type="match status" value="1"/>
</dbReference>
<dbReference type="Pfam" id="PF00202">
    <property type="entry name" value="Aminotran_3"/>
    <property type="match status" value="1"/>
</dbReference>
<evidence type="ECO:0000256" key="1">
    <source>
        <dbReference type="ARBA" id="ARBA00008954"/>
    </source>
</evidence>
<comment type="caution">
    <text evidence="5">The sequence shown here is derived from an EMBL/GenBank/DDBJ whole genome shotgun (WGS) entry which is preliminary data.</text>
</comment>
<dbReference type="PANTHER" id="PTHR43094">
    <property type="entry name" value="AMINOTRANSFERASE"/>
    <property type="match status" value="1"/>
</dbReference>
<dbReference type="OrthoDB" id="6534at2157"/>
<accession>A0A3N6NVY1</accession>
<dbReference type="Gene3D" id="3.40.640.10">
    <property type="entry name" value="Type I PLP-dependent aspartate aminotransferase-like (Major domain)"/>
    <property type="match status" value="1"/>
</dbReference>
<dbReference type="RefSeq" id="WP_124179266.1">
    <property type="nucleotide sequence ID" value="NZ_REFY01000005.1"/>
</dbReference>
<dbReference type="InterPro" id="IPR015421">
    <property type="entry name" value="PyrdxlP-dep_Trfase_major"/>
</dbReference>
<dbReference type="CDD" id="cd00610">
    <property type="entry name" value="OAT_like"/>
    <property type="match status" value="1"/>
</dbReference>
<dbReference type="PANTHER" id="PTHR43094:SF1">
    <property type="entry name" value="AMINOTRANSFERASE CLASS-III"/>
    <property type="match status" value="1"/>
</dbReference>
<dbReference type="SUPFAM" id="SSF53383">
    <property type="entry name" value="PLP-dependent transferases"/>
    <property type="match status" value="1"/>
</dbReference>
<keyword evidence="6" id="KW-1185">Reference proteome</keyword>
<evidence type="ECO:0000313" key="5">
    <source>
        <dbReference type="EMBL" id="RQG88072.1"/>
    </source>
</evidence>
<dbReference type="GO" id="GO:0005829">
    <property type="term" value="C:cytosol"/>
    <property type="evidence" value="ECO:0007669"/>
    <property type="project" value="TreeGrafter"/>
</dbReference>
<dbReference type="InterPro" id="IPR049704">
    <property type="entry name" value="Aminotrans_3_PPA_site"/>
</dbReference>
<dbReference type="GO" id="GO:0030170">
    <property type="term" value="F:pyridoxal phosphate binding"/>
    <property type="evidence" value="ECO:0007669"/>
    <property type="project" value="InterPro"/>
</dbReference>
<protein>
    <submittedName>
        <fullName evidence="5">Aspartate aminotransferase family protein</fullName>
    </submittedName>
</protein>
<dbReference type="InterPro" id="IPR015422">
    <property type="entry name" value="PyrdxlP-dep_Trfase_small"/>
</dbReference>
<evidence type="ECO:0000256" key="3">
    <source>
        <dbReference type="RuleBase" id="RU003560"/>
    </source>
</evidence>
<evidence type="ECO:0000256" key="4">
    <source>
        <dbReference type="SAM" id="MobiDB-lite"/>
    </source>
</evidence>
<dbReference type="InterPro" id="IPR015424">
    <property type="entry name" value="PyrdxlP-dep_Trfase"/>
</dbReference>
<comment type="similarity">
    <text evidence="1 3">Belongs to the class-III pyridoxal-phosphate-dependent aminotransferase family.</text>
</comment>
<keyword evidence="5" id="KW-0032">Aminotransferase</keyword>
<dbReference type="AlphaFoldDB" id="A0A3N6NVY1"/>
<reference evidence="5 6" key="1">
    <citation type="submission" date="2018-10" db="EMBL/GenBank/DDBJ databases">
        <title>Natrarchaeobius chitinivorans gen. nov., sp. nov., and Natrarchaeobius haloalkaliphilus sp. nov., alkaliphilic, chitin-utilizing haloarchaea from hypersaline alkaline lakes.</title>
        <authorList>
            <person name="Sorokin D.Y."/>
            <person name="Elcheninov A.G."/>
            <person name="Kostrikina N.A."/>
            <person name="Bale N.J."/>
            <person name="Sinninghe Damste J.S."/>
            <person name="Khijniak T.V."/>
            <person name="Kublanov I.V."/>
            <person name="Toshchakov S.V."/>
        </authorList>
    </citation>
    <scope>NUCLEOTIDE SEQUENCE [LARGE SCALE GENOMIC DNA]</scope>
    <source>
        <strain evidence="5 6">AArcht-Sl</strain>
    </source>
</reference>
<name>A0A3N6NVY1_9EURY</name>
<dbReference type="GO" id="GO:0008483">
    <property type="term" value="F:transaminase activity"/>
    <property type="evidence" value="ECO:0007669"/>
    <property type="project" value="UniProtKB-KW"/>
</dbReference>
<keyword evidence="5" id="KW-0808">Transferase</keyword>
<proteinExistence type="inferred from homology"/>
<dbReference type="InterPro" id="IPR005814">
    <property type="entry name" value="Aminotrans_3"/>
</dbReference>
<gene>
    <name evidence="5" type="ORF">EA462_14585</name>
</gene>
<sequence>MQQDDVKQAAASRNTVPHWFNPDHPHLDIRDGDGAYVTDADGNRYLDGVSQLFCVNAGFDNQTIIDAMVEQLHKAPYVTPSQYNDTRQQLSEAMLEKAPDSMGEVYFAVSGSEANEAAVHFAREYTGSHKILTRWRSYHGWNYGTSSLTGNGWSSSVIERNAATTGAQQFLPPMSYRSPFDADTPEELAEKAADHVEFVIRNEGPDSVAAILMEPIAGASGAYTAPPGYFERLRELCDTYDILLIADEVITGFGRCGEWFGIQTENVEPDMITCAKGLTSAYAPLAGVMVSSEISEYLRDDGVPLGQTFGGHPVGCAAGLAAISEYENGLLENVRSVSPYLEERLRELEDAHDVVGNVRGRGFLWSLAFSKPGTEEPVVDPRTENTDNPVEAVADHAATDGDLLVWPGRPQTQIMVAPPFCLTRADVDQIHTALDGAIESVFSS</sequence>
<evidence type="ECO:0000313" key="6">
    <source>
        <dbReference type="Proteomes" id="UP000273828"/>
    </source>
</evidence>
<evidence type="ECO:0000256" key="2">
    <source>
        <dbReference type="ARBA" id="ARBA00022898"/>
    </source>
</evidence>
<dbReference type="EMBL" id="REFY01000005">
    <property type="protein sequence ID" value="RQG88072.1"/>
    <property type="molecule type" value="Genomic_DNA"/>
</dbReference>
<dbReference type="Gene3D" id="3.90.1150.10">
    <property type="entry name" value="Aspartate Aminotransferase, domain 1"/>
    <property type="match status" value="1"/>
</dbReference>
<dbReference type="Proteomes" id="UP000273828">
    <property type="component" value="Unassembled WGS sequence"/>
</dbReference>
<feature type="region of interest" description="Disordered" evidence="4">
    <location>
        <begin position="1"/>
        <end position="25"/>
    </location>
</feature>
<keyword evidence="2 3" id="KW-0663">Pyridoxal phosphate</keyword>